<feature type="region of interest" description="Disordered" evidence="5">
    <location>
        <begin position="655"/>
        <end position="681"/>
    </location>
</feature>
<accession>A0A9P4M481</accession>
<feature type="region of interest" description="Disordered" evidence="5">
    <location>
        <begin position="588"/>
        <end position="637"/>
    </location>
</feature>
<dbReference type="Gene3D" id="2.130.10.10">
    <property type="entry name" value="YVTN repeat-like/Quinoprotein amine dehydrogenase"/>
    <property type="match status" value="1"/>
</dbReference>
<dbReference type="InterPro" id="IPR045183">
    <property type="entry name" value="Ebi-like"/>
</dbReference>
<dbReference type="PANTHER" id="PTHR22846:SF2">
    <property type="entry name" value="F-BOX-LIKE_WD REPEAT-CONTAINING PROTEIN EBI"/>
    <property type="match status" value="1"/>
</dbReference>
<evidence type="ECO:0000256" key="4">
    <source>
        <dbReference type="ARBA" id="ARBA00023242"/>
    </source>
</evidence>
<organism evidence="6 7">
    <name type="scientific">Rhizodiscina lignyota</name>
    <dbReference type="NCBI Taxonomy" id="1504668"/>
    <lineage>
        <taxon>Eukaryota</taxon>
        <taxon>Fungi</taxon>
        <taxon>Dikarya</taxon>
        <taxon>Ascomycota</taxon>
        <taxon>Pezizomycotina</taxon>
        <taxon>Dothideomycetes</taxon>
        <taxon>Pleosporomycetidae</taxon>
        <taxon>Aulographales</taxon>
        <taxon>Rhizodiscinaceae</taxon>
        <taxon>Rhizodiscina</taxon>
    </lineage>
</organism>
<proteinExistence type="predicted"/>
<dbReference type="Pfam" id="PF08513">
    <property type="entry name" value="LisH"/>
    <property type="match status" value="1"/>
</dbReference>
<reference evidence="6" key="1">
    <citation type="journal article" date="2020" name="Stud. Mycol.">
        <title>101 Dothideomycetes genomes: a test case for predicting lifestyles and emergence of pathogens.</title>
        <authorList>
            <person name="Haridas S."/>
            <person name="Albert R."/>
            <person name="Binder M."/>
            <person name="Bloem J."/>
            <person name="Labutti K."/>
            <person name="Salamov A."/>
            <person name="Andreopoulos B."/>
            <person name="Baker S."/>
            <person name="Barry K."/>
            <person name="Bills G."/>
            <person name="Bluhm B."/>
            <person name="Cannon C."/>
            <person name="Castanera R."/>
            <person name="Culley D."/>
            <person name="Daum C."/>
            <person name="Ezra D."/>
            <person name="Gonzalez J."/>
            <person name="Henrissat B."/>
            <person name="Kuo A."/>
            <person name="Liang C."/>
            <person name="Lipzen A."/>
            <person name="Lutzoni F."/>
            <person name="Magnuson J."/>
            <person name="Mondo S."/>
            <person name="Nolan M."/>
            <person name="Ohm R."/>
            <person name="Pangilinan J."/>
            <person name="Park H.-J."/>
            <person name="Ramirez L."/>
            <person name="Alfaro M."/>
            <person name="Sun H."/>
            <person name="Tritt A."/>
            <person name="Yoshinaga Y."/>
            <person name="Zwiers L.-H."/>
            <person name="Turgeon B."/>
            <person name="Goodwin S."/>
            <person name="Spatafora J."/>
            <person name="Crous P."/>
            <person name="Grigoriev I."/>
        </authorList>
    </citation>
    <scope>NUCLEOTIDE SEQUENCE</scope>
    <source>
        <strain evidence="6">CBS 133067</strain>
    </source>
</reference>
<evidence type="ECO:0000256" key="1">
    <source>
        <dbReference type="ARBA" id="ARBA00004123"/>
    </source>
</evidence>
<keyword evidence="4" id="KW-0539">Nucleus</keyword>
<protein>
    <recommendedName>
        <fullName evidence="8">LisH domain-containing protein</fullName>
    </recommendedName>
</protein>
<feature type="compositionally biased region" description="Basic residues" evidence="5">
    <location>
        <begin position="755"/>
        <end position="778"/>
    </location>
</feature>
<dbReference type="EMBL" id="ML978129">
    <property type="protein sequence ID" value="KAF2096505.1"/>
    <property type="molecule type" value="Genomic_DNA"/>
</dbReference>
<dbReference type="PANTHER" id="PTHR22846">
    <property type="entry name" value="WD40 REPEAT PROTEIN"/>
    <property type="match status" value="1"/>
</dbReference>
<dbReference type="SUPFAM" id="SSF82171">
    <property type="entry name" value="DPP6 N-terminal domain-like"/>
    <property type="match status" value="1"/>
</dbReference>
<feature type="compositionally biased region" description="Low complexity" evidence="5">
    <location>
        <begin position="742"/>
        <end position="753"/>
    </location>
</feature>
<keyword evidence="7" id="KW-1185">Reference proteome</keyword>
<dbReference type="InterPro" id="IPR015943">
    <property type="entry name" value="WD40/YVTN_repeat-like_dom_sf"/>
</dbReference>
<dbReference type="Proteomes" id="UP000799772">
    <property type="component" value="Unassembled WGS sequence"/>
</dbReference>
<dbReference type="GO" id="GO:0003714">
    <property type="term" value="F:transcription corepressor activity"/>
    <property type="evidence" value="ECO:0007669"/>
    <property type="project" value="InterPro"/>
</dbReference>
<comment type="caution">
    <text evidence="6">The sequence shown here is derived from an EMBL/GenBank/DDBJ whole genome shotgun (WGS) entry which is preliminary data.</text>
</comment>
<dbReference type="GO" id="GO:0034967">
    <property type="term" value="C:Set3 complex"/>
    <property type="evidence" value="ECO:0007669"/>
    <property type="project" value="TreeGrafter"/>
</dbReference>
<dbReference type="AlphaFoldDB" id="A0A9P4M481"/>
<feature type="compositionally biased region" description="Basic and acidic residues" evidence="5">
    <location>
        <begin position="625"/>
        <end position="637"/>
    </location>
</feature>
<evidence type="ECO:0000256" key="3">
    <source>
        <dbReference type="ARBA" id="ARBA00022737"/>
    </source>
</evidence>
<dbReference type="InterPro" id="IPR006594">
    <property type="entry name" value="LisH"/>
</dbReference>
<gene>
    <name evidence="6" type="ORF">NA57DRAFT_58416</name>
</gene>
<evidence type="ECO:0000313" key="6">
    <source>
        <dbReference type="EMBL" id="KAF2096505.1"/>
    </source>
</evidence>
<evidence type="ECO:0008006" key="8">
    <source>
        <dbReference type="Google" id="ProtNLM"/>
    </source>
</evidence>
<keyword evidence="2" id="KW-0853">WD repeat</keyword>
<feature type="region of interest" description="Disordered" evidence="5">
    <location>
        <begin position="728"/>
        <end position="778"/>
    </location>
</feature>
<comment type="subcellular location">
    <subcellularLocation>
        <location evidence="1">Nucleus</location>
    </subcellularLocation>
</comment>
<dbReference type="PROSITE" id="PS50896">
    <property type="entry name" value="LISH"/>
    <property type="match status" value="1"/>
</dbReference>
<evidence type="ECO:0000313" key="7">
    <source>
        <dbReference type="Proteomes" id="UP000799772"/>
    </source>
</evidence>
<keyword evidence="3" id="KW-0677">Repeat</keyword>
<dbReference type="GO" id="GO:0006357">
    <property type="term" value="P:regulation of transcription by RNA polymerase II"/>
    <property type="evidence" value="ECO:0007669"/>
    <property type="project" value="TreeGrafter"/>
</dbReference>
<dbReference type="Gene3D" id="1.20.960.30">
    <property type="match status" value="1"/>
</dbReference>
<evidence type="ECO:0000256" key="2">
    <source>
        <dbReference type="ARBA" id="ARBA00022574"/>
    </source>
</evidence>
<feature type="region of interest" description="Disordered" evidence="5">
    <location>
        <begin position="84"/>
        <end position="146"/>
    </location>
</feature>
<sequence>MPTEKLPSNLLNYLIWRYLQESGFGKAAIELSKAWNRDPESLPFASRVRKYHLINIVQDGLQLDYLNHEANGAVRAYDFGTDFGPEHSIQSGDPENELPYGTTLHPPHAHSANGQLQHARDTETSVPPDITTRRATARRRKGTVSKEHRPIEVMDMDTNGLSHHLSIAATEGAISDAPSPAVDEPPQPPPTTVDIGESKVTQSERVQQLIPEAAIVKVQPPQSHTPSTFAMQVEHARFAPSEPKALLLAGNNLARVYIIPTNMNSSTVPLYLDISGLAPTFHVLACAWVPPLDGAVLAVWEVFENEKGDKLGQGRIVHMSKGVTSAEPVTRTLAKQIRDVVALRWNQSSRSLLCVSFTETAGMIRVWTDGLDQSLPLFKTKQQLFDAQWVSDSQFVVCGKEVVTIYEVVATPEGARVKLVDQRVHNNIVFHRLSYDPITSMVAAISLDTPDLILLESPSGFKPLNGQEPDPDSDRLLHHYVAFNAPTALSFQPIPNPASLAADAPRLLATAMDSGEIIVFNTRQQWKQVTRLALGEGMCAEVCAWSGDGFLLAAAGGGRVTVWRAEDILAESSTRRDVLPRAVWTAPEGTWKKKQAKPQPWLKWFSPNGTGAVQEPAPGTGVGDATDKGKGKEKEANGEAVANGLDHGSAMEIDGQEKQNDAETTSTPRSESGAGDEDMPQLIWDEDGKKLIYTASDQVAVINLRWMSIGPTRDPYQGWRTTVKDVSSYEAQDTEDEVQVLASRPRGQRAGPGRPRGRASKRGRGRGRGPGRPRKARL</sequence>
<evidence type="ECO:0000256" key="5">
    <source>
        <dbReference type="SAM" id="MobiDB-lite"/>
    </source>
</evidence>
<dbReference type="OrthoDB" id="1367865at2759"/>
<name>A0A9P4M481_9PEZI</name>